<dbReference type="PANTHER" id="PTHR48234">
    <property type="entry name" value="GH09231P"/>
    <property type="match status" value="1"/>
</dbReference>
<dbReference type="InterPro" id="IPR052506">
    <property type="entry name" value="Bact_Fn-Binding"/>
</dbReference>
<keyword evidence="2" id="KW-1133">Transmembrane helix</keyword>
<feature type="compositionally biased region" description="Pro residues" evidence="1">
    <location>
        <begin position="326"/>
        <end position="347"/>
    </location>
</feature>
<dbReference type="InParanoid" id="D8QV95"/>
<dbReference type="HOGENOM" id="CLU_065690_0_0_1"/>
<evidence type="ECO:0000313" key="3">
    <source>
        <dbReference type="EMBL" id="EFJ36422.1"/>
    </source>
</evidence>
<organism evidence="4">
    <name type="scientific">Selaginella moellendorffii</name>
    <name type="common">Spikemoss</name>
    <dbReference type="NCBI Taxonomy" id="88036"/>
    <lineage>
        <taxon>Eukaryota</taxon>
        <taxon>Viridiplantae</taxon>
        <taxon>Streptophyta</taxon>
        <taxon>Embryophyta</taxon>
        <taxon>Tracheophyta</taxon>
        <taxon>Lycopodiopsida</taxon>
        <taxon>Selaginellales</taxon>
        <taxon>Selaginellaceae</taxon>
        <taxon>Selaginella</taxon>
    </lineage>
</organism>
<dbReference type="EMBL" id="GL377567">
    <property type="protein sequence ID" value="EFJ36422.1"/>
    <property type="molecule type" value="Genomic_DNA"/>
</dbReference>
<keyword evidence="4" id="KW-1185">Reference proteome</keyword>
<keyword evidence="2" id="KW-0812">Transmembrane</keyword>
<dbReference type="eggNOG" id="KOG3544">
    <property type="taxonomic scope" value="Eukaryota"/>
</dbReference>
<name>D8QV95_SELML</name>
<feature type="compositionally biased region" description="Pro residues" evidence="1">
    <location>
        <begin position="293"/>
        <end position="307"/>
    </location>
</feature>
<evidence type="ECO:0000256" key="1">
    <source>
        <dbReference type="SAM" id="MobiDB-lite"/>
    </source>
</evidence>
<dbReference type="Proteomes" id="UP000001514">
    <property type="component" value="Unassembled WGS sequence"/>
</dbReference>
<feature type="compositionally biased region" description="Low complexity" evidence="1">
    <location>
        <begin position="308"/>
        <end position="325"/>
    </location>
</feature>
<dbReference type="PANTHER" id="PTHR48234:SF1">
    <property type="entry name" value="SEA DOMAIN-CONTAINING PROTEIN-RELATED"/>
    <property type="match status" value="1"/>
</dbReference>
<proteinExistence type="predicted"/>
<gene>
    <name evidence="3" type="ORF">SELMODRAFT_404418</name>
</gene>
<evidence type="ECO:0000256" key="2">
    <source>
        <dbReference type="SAM" id="Phobius"/>
    </source>
</evidence>
<protein>
    <submittedName>
        <fullName evidence="3">Uncharacterized protein</fullName>
    </submittedName>
</protein>
<feature type="transmembrane region" description="Helical" evidence="2">
    <location>
        <begin position="66"/>
        <end position="82"/>
    </location>
</feature>
<dbReference type="Gramene" id="EFJ36422">
    <property type="protein sequence ID" value="EFJ36422"/>
    <property type="gene ID" value="SELMODRAFT_404418"/>
</dbReference>
<sequence>MALFSKLGALAALGIALFSISSTIVALFQVGDLAAMACGLPVLGVLCPVAISLYTKISKVSFREFLIWRIVYFISAVLLILMERVSTAVLAAFSSPSMVFLLHAVPGVNWMIDPLFRIIQHVSIKTGLPCPFIITGKTILVYMAEGAQRDLIYILNEQLPAMIIKLDGRYHLRPIPRDSTPSHIDLFLYVASDVVLHDHDTLTQQTRAAYLAAKDFKPVDAFVVVGKEKEMRRYVGLGLGPACLLLPRRLKRQLDNLGYRLYCFKDRSPPGFINALAPDAPAPDAPAAQAPVPEAPDAPAPHAPAPEVPAAQAPAPEAPDAQALPAPAPAGPAPDAQAPPAPAPAGPAPGVYIPPHRANRW</sequence>
<keyword evidence="2" id="KW-0472">Membrane</keyword>
<accession>D8QV95</accession>
<feature type="transmembrane region" description="Helical" evidence="2">
    <location>
        <begin position="33"/>
        <end position="54"/>
    </location>
</feature>
<feature type="region of interest" description="Disordered" evidence="1">
    <location>
        <begin position="274"/>
        <end position="361"/>
    </location>
</feature>
<evidence type="ECO:0000313" key="4">
    <source>
        <dbReference type="Proteomes" id="UP000001514"/>
    </source>
</evidence>
<dbReference type="KEGG" id="smo:SELMODRAFT_404418"/>
<reference evidence="3 4" key="1">
    <citation type="journal article" date="2011" name="Science">
        <title>The Selaginella genome identifies genetic changes associated with the evolution of vascular plants.</title>
        <authorList>
            <person name="Banks J.A."/>
            <person name="Nishiyama T."/>
            <person name="Hasebe M."/>
            <person name="Bowman J.L."/>
            <person name="Gribskov M."/>
            <person name="dePamphilis C."/>
            <person name="Albert V.A."/>
            <person name="Aono N."/>
            <person name="Aoyama T."/>
            <person name="Ambrose B.A."/>
            <person name="Ashton N.W."/>
            <person name="Axtell M.J."/>
            <person name="Barker E."/>
            <person name="Barker M.S."/>
            <person name="Bennetzen J.L."/>
            <person name="Bonawitz N.D."/>
            <person name="Chapple C."/>
            <person name="Cheng C."/>
            <person name="Correa L.G."/>
            <person name="Dacre M."/>
            <person name="DeBarry J."/>
            <person name="Dreyer I."/>
            <person name="Elias M."/>
            <person name="Engstrom E.M."/>
            <person name="Estelle M."/>
            <person name="Feng L."/>
            <person name="Finet C."/>
            <person name="Floyd S.K."/>
            <person name="Frommer W.B."/>
            <person name="Fujita T."/>
            <person name="Gramzow L."/>
            <person name="Gutensohn M."/>
            <person name="Harholt J."/>
            <person name="Hattori M."/>
            <person name="Heyl A."/>
            <person name="Hirai T."/>
            <person name="Hiwatashi Y."/>
            <person name="Ishikawa M."/>
            <person name="Iwata M."/>
            <person name="Karol K.G."/>
            <person name="Koehler B."/>
            <person name="Kolukisaoglu U."/>
            <person name="Kubo M."/>
            <person name="Kurata T."/>
            <person name="Lalonde S."/>
            <person name="Li K."/>
            <person name="Li Y."/>
            <person name="Litt A."/>
            <person name="Lyons E."/>
            <person name="Manning G."/>
            <person name="Maruyama T."/>
            <person name="Michael T.P."/>
            <person name="Mikami K."/>
            <person name="Miyazaki S."/>
            <person name="Morinaga S."/>
            <person name="Murata T."/>
            <person name="Mueller-Roeber B."/>
            <person name="Nelson D.R."/>
            <person name="Obara M."/>
            <person name="Oguri Y."/>
            <person name="Olmstead R.G."/>
            <person name="Onodera N."/>
            <person name="Petersen B.L."/>
            <person name="Pils B."/>
            <person name="Prigge M."/>
            <person name="Rensing S.A."/>
            <person name="Riano-Pachon D.M."/>
            <person name="Roberts A.W."/>
            <person name="Sato Y."/>
            <person name="Scheller H.V."/>
            <person name="Schulz B."/>
            <person name="Schulz C."/>
            <person name="Shakirov E.V."/>
            <person name="Shibagaki N."/>
            <person name="Shinohara N."/>
            <person name="Shippen D.E."/>
            <person name="Soerensen I."/>
            <person name="Sotooka R."/>
            <person name="Sugimoto N."/>
            <person name="Sugita M."/>
            <person name="Sumikawa N."/>
            <person name="Tanurdzic M."/>
            <person name="Theissen G."/>
            <person name="Ulvskov P."/>
            <person name="Wakazuki S."/>
            <person name="Weng J.K."/>
            <person name="Willats W.W."/>
            <person name="Wipf D."/>
            <person name="Wolf P.G."/>
            <person name="Yang L."/>
            <person name="Zimmer A.D."/>
            <person name="Zhu Q."/>
            <person name="Mitros T."/>
            <person name="Hellsten U."/>
            <person name="Loque D."/>
            <person name="Otillar R."/>
            <person name="Salamov A."/>
            <person name="Schmutz J."/>
            <person name="Shapiro H."/>
            <person name="Lindquist E."/>
            <person name="Lucas S."/>
            <person name="Rokhsar D."/>
            <person name="Grigoriev I.V."/>
        </authorList>
    </citation>
    <scope>NUCLEOTIDE SEQUENCE [LARGE SCALE GENOMIC DNA]</scope>
</reference>
<dbReference type="AlphaFoldDB" id="D8QV95"/>